<comment type="caution">
    <text evidence="2">The sequence shown here is derived from an EMBL/GenBank/DDBJ whole genome shotgun (WGS) entry which is preliminary data.</text>
</comment>
<evidence type="ECO:0008006" key="4">
    <source>
        <dbReference type="Google" id="ProtNLM"/>
    </source>
</evidence>
<proteinExistence type="predicted"/>
<dbReference type="Gene3D" id="3.30.710.10">
    <property type="entry name" value="Potassium Channel Kv1.1, Chain A"/>
    <property type="match status" value="1"/>
</dbReference>
<reference evidence="2" key="1">
    <citation type="submission" date="2016-08" db="EMBL/GenBank/DDBJ databases">
        <authorList>
            <person name="Yan J."/>
        </authorList>
    </citation>
    <scope>NUCLEOTIDE SEQUENCE</scope>
    <source>
        <strain evidence="2">CSS-01s</strain>
    </source>
</reference>
<feature type="region of interest" description="Disordered" evidence="1">
    <location>
        <begin position="1"/>
        <end position="21"/>
    </location>
</feature>
<accession>A0A8H7MBL1</accession>
<dbReference type="AlphaFoldDB" id="A0A8H7MBL1"/>
<protein>
    <recommendedName>
        <fullName evidence="4">BTB domain-containing protein</fullName>
    </recommendedName>
</protein>
<organism evidence="2 3">
    <name type="scientific">Lasiodiplodia theobromae</name>
    <dbReference type="NCBI Taxonomy" id="45133"/>
    <lineage>
        <taxon>Eukaryota</taxon>
        <taxon>Fungi</taxon>
        <taxon>Dikarya</taxon>
        <taxon>Ascomycota</taxon>
        <taxon>Pezizomycotina</taxon>
        <taxon>Dothideomycetes</taxon>
        <taxon>Dothideomycetes incertae sedis</taxon>
        <taxon>Botryosphaeriales</taxon>
        <taxon>Botryosphaeriaceae</taxon>
        <taxon>Lasiodiplodia</taxon>
    </lineage>
</organism>
<name>A0A8H7MBL1_9PEZI</name>
<dbReference type="Proteomes" id="UP000627934">
    <property type="component" value="Unassembled WGS sequence"/>
</dbReference>
<evidence type="ECO:0000313" key="2">
    <source>
        <dbReference type="EMBL" id="KAF9629976.1"/>
    </source>
</evidence>
<dbReference type="EMBL" id="MDYX01000037">
    <property type="protein sequence ID" value="KAF9629976.1"/>
    <property type="molecule type" value="Genomic_DNA"/>
</dbReference>
<evidence type="ECO:0000313" key="3">
    <source>
        <dbReference type="Proteomes" id="UP000627934"/>
    </source>
</evidence>
<gene>
    <name evidence="2" type="ORF">BFW01_g157</name>
</gene>
<evidence type="ECO:0000256" key="1">
    <source>
        <dbReference type="SAM" id="MobiDB-lite"/>
    </source>
</evidence>
<dbReference type="InterPro" id="IPR011333">
    <property type="entry name" value="SKP1/BTB/POZ_sf"/>
</dbReference>
<sequence>MSSTSDTKSNEEPPQDPPSIVFTSEGDTRLLVKADGVNKVFVVSSQVMRLACDAWSRMLAPDGYFKEAQPTADGMKEVELPDDEGEALAILLNIAHLRFDKVPRTLDFQNLLDVAILTDKYGITRLVEPWVHKWLEDAKETFNIRNHEQWLWIAWEFGDAETFNQVCEHLVKTIWVPFQSTFRPRLDGVFPPGIVESVIDVRANVIDDLFNLCYKCIQKYEQGNRWGSVRRPICQQYTNREACDALLYGQFLLQLHNTVGFTEPRETNLKRNSSIMGLEKDLMSISLETFPQTRSMVTHHQCNFQDESTSSVRNILDNIPSAVLDYHKVHIERQRAILRSG</sequence>
<reference evidence="2" key="2">
    <citation type="journal article" date="2018" name="DNA Res.">
        <title>Comparative genome and transcriptome analyses reveal adaptations to opportunistic infections in woody plant degrading pathogens of Botryosphaeriaceae.</title>
        <authorList>
            <person name="Yan J.Y."/>
            <person name="Zhao W.S."/>
            <person name="Chen Z."/>
            <person name="Xing Q.K."/>
            <person name="Zhang W."/>
            <person name="Chethana K.W.T."/>
            <person name="Xue M.F."/>
            <person name="Xu J.P."/>
            <person name="Phillips A.J.L."/>
            <person name="Wang Y."/>
            <person name="Liu J.H."/>
            <person name="Liu M."/>
            <person name="Zhou Y."/>
            <person name="Jayawardena R.S."/>
            <person name="Manawasinghe I.S."/>
            <person name="Huang J.B."/>
            <person name="Qiao G.H."/>
            <person name="Fu C.Y."/>
            <person name="Guo F.F."/>
            <person name="Dissanayake A.J."/>
            <person name="Peng Y.L."/>
            <person name="Hyde K.D."/>
            <person name="Li X.H."/>
        </authorList>
    </citation>
    <scope>NUCLEOTIDE SEQUENCE</scope>
    <source>
        <strain evidence="2">CSS-01s</strain>
    </source>
</reference>